<reference evidence="2" key="1">
    <citation type="journal article" date="2023" name="Mol. Phylogenet. Evol.">
        <title>Genome-scale phylogeny and comparative genomics of the fungal order Sordariales.</title>
        <authorList>
            <person name="Hensen N."/>
            <person name="Bonometti L."/>
            <person name="Westerberg I."/>
            <person name="Brannstrom I.O."/>
            <person name="Guillou S."/>
            <person name="Cros-Aarteil S."/>
            <person name="Calhoun S."/>
            <person name="Haridas S."/>
            <person name="Kuo A."/>
            <person name="Mondo S."/>
            <person name="Pangilinan J."/>
            <person name="Riley R."/>
            <person name="LaButti K."/>
            <person name="Andreopoulos B."/>
            <person name="Lipzen A."/>
            <person name="Chen C."/>
            <person name="Yan M."/>
            <person name="Daum C."/>
            <person name="Ng V."/>
            <person name="Clum A."/>
            <person name="Steindorff A."/>
            <person name="Ohm R.A."/>
            <person name="Martin F."/>
            <person name="Silar P."/>
            <person name="Natvig D.O."/>
            <person name="Lalanne C."/>
            <person name="Gautier V."/>
            <person name="Ament-Velasquez S.L."/>
            <person name="Kruys A."/>
            <person name="Hutchinson M.I."/>
            <person name="Powell A.J."/>
            <person name="Barry K."/>
            <person name="Miller A.N."/>
            <person name="Grigoriev I.V."/>
            <person name="Debuchy R."/>
            <person name="Gladieux P."/>
            <person name="Hiltunen Thoren M."/>
            <person name="Johannesson H."/>
        </authorList>
    </citation>
    <scope>NUCLEOTIDE SEQUENCE</scope>
    <source>
        <strain evidence="2">PSN243</strain>
    </source>
</reference>
<dbReference type="Proteomes" id="UP001321760">
    <property type="component" value="Unassembled WGS sequence"/>
</dbReference>
<comment type="caution">
    <text evidence="2">The sequence shown here is derived from an EMBL/GenBank/DDBJ whole genome shotgun (WGS) entry which is preliminary data.</text>
</comment>
<accession>A0AAV9GSV0</accession>
<reference evidence="2" key="2">
    <citation type="submission" date="2023-05" db="EMBL/GenBank/DDBJ databases">
        <authorList>
            <consortium name="Lawrence Berkeley National Laboratory"/>
            <person name="Steindorff A."/>
            <person name="Hensen N."/>
            <person name="Bonometti L."/>
            <person name="Westerberg I."/>
            <person name="Brannstrom I.O."/>
            <person name="Guillou S."/>
            <person name="Cros-Aarteil S."/>
            <person name="Calhoun S."/>
            <person name="Haridas S."/>
            <person name="Kuo A."/>
            <person name="Mondo S."/>
            <person name="Pangilinan J."/>
            <person name="Riley R."/>
            <person name="Labutti K."/>
            <person name="Andreopoulos B."/>
            <person name="Lipzen A."/>
            <person name="Chen C."/>
            <person name="Yanf M."/>
            <person name="Daum C."/>
            <person name="Ng V."/>
            <person name="Clum A."/>
            <person name="Ohm R."/>
            <person name="Martin F."/>
            <person name="Silar P."/>
            <person name="Natvig D."/>
            <person name="Lalanne C."/>
            <person name="Gautier V."/>
            <person name="Ament-Velasquez S.L."/>
            <person name="Kruys A."/>
            <person name="Hutchinson M.I."/>
            <person name="Powell A.J."/>
            <person name="Barry K."/>
            <person name="Miller A.N."/>
            <person name="Grigoriev I.V."/>
            <person name="Debuchy R."/>
            <person name="Gladieux P."/>
            <person name="Thoren M.H."/>
            <person name="Johannesson H."/>
        </authorList>
    </citation>
    <scope>NUCLEOTIDE SEQUENCE</scope>
    <source>
        <strain evidence="2">PSN243</strain>
    </source>
</reference>
<gene>
    <name evidence="2" type="ORF">QBC34DRAFT_437052</name>
</gene>
<evidence type="ECO:0000313" key="2">
    <source>
        <dbReference type="EMBL" id="KAK4451077.1"/>
    </source>
</evidence>
<protein>
    <submittedName>
        <fullName evidence="2">Uncharacterized protein</fullName>
    </submittedName>
</protein>
<sequence>MRVTALLAPLGVSRVAWADSSRFPQKPDPVRRDPHPGIVTPAPDFNGAHIAEKRQLGADFMGFFLWSGSWVTMTCPAGQIFAADPVWGACCTSGIPCTGPSHICDTITLLNSRGVANTGIRSVIQCFSSSDFYDSPRTWYRQQFACELYPLYSGPLTEFEDDFLTWFQ</sequence>
<proteinExistence type="predicted"/>
<evidence type="ECO:0000256" key="1">
    <source>
        <dbReference type="SAM" id="SignalP"/>
    </source>
</evidence>
<keyword evidence="1" id="KW-0732">Signal</keyword>
<feature type="signal peptide" evidence="1">
    <location>
        <begin position="1"/>
        <end position="18"/>
    </location>
</feature>
<organism evidence="2 3">
    <name type="scientific">Podospora aff. communis PSN243</name>
    <dbReference type="NCBI Taxonomy" id="3040156"/>
    <lineage>
        <taxon>Eukaryota</taxon>
        <taxon>Fungi</taxon>
        <taxon>Dikarya</taxon>
        <taxon>Ascomycota</taxon>
        <taxon>Pezizomycotina</taxon>
        <taxon>Sordariomycetes</taxon>
        <taxon>Sordariomycetidae</taxon>
        <taxon>Sordariales</taxon>
        <taxon>Podosporaceae</taxon>
        <taxon>Podospora</taxon>
    </lineage>
</organism>
<dbReference type="EMBL" id="MU865930">
    <property type="protein sequence ID" value="KAK4451077.1"/>
    <property type="molecule type" value="Genomic_DNA"/>
</dbReference>
<feature type="chain" id="PRO_5044012647" evidence="1">
    <location>
        <begin position="19"/>
        <end position="168"/>
    </location>
</feature>
<keyword evidence="3" id="KW-1185">Reference proteome</keyword>
<dbReference type="AlphaFoldDB" id="A0AAV9GSV0"/>
<evidence type="ECO:0000313" key="3">
    <source>
        <dbReference type="Proteomes" id="UP001321760"/>
    </source>
</evidence>
<name>A0AAV9GSV0_9PEZI</name>